<keyword evidence="2" id="KW-0479">Metal-binding</keyword>
<dbReference type="AlphaFoldDB" id="A0AAD7K3K0"/>
<dbReference type="GO" id="GO:0005634">
    <property type="term" value="C:nucleus"/>
    <property type="evidence" value="ECO:0007669"/>
    <property type="project" value="UniProtKB-SubCell"/>
</dbReference>
<evidence type="ECO:0000313" key="7">
    <source>
        <dbReference type="Proteomes" id="UP001215598"/>
    </source>
</evidence>
<protein>
    <submittedName>
        <fullName evidence="6">Fungal-specific transcription factor domain-containing protein</fullName>
    </submittedName>
</protein>
<evidence type="ECO:0000259" key="5">
    <source>
        <dbReference type="SMART" id="SM00906"/>
    </source>
</evidence>
<proteinExistence type="predicted"/>
<organism evidence="6 7">
    <name type="scientific">Mycena metata</name>
    <dbReference type="NCBI Taxonomy" id="1033252"/>
    <lineage>
        <taxon>Eukaryota</taxon>
        <taxon>Fungi</taxon>
        <taxon>Dikarya</taxon>
        <taxon>Basidiomycota</taxon>
        <taxon>Agaricomycotina</taxon>
        <taxon>Agaricomycetes</taxon>
        <taxon>Agaricomycetidae</taxon>
        <taxon>Agaricales</taxon>
        <taxon>Marasmiineae</taxon>
        <taxon>Mycenaceae</taxon>
        <taxon>Mycena</taxon>
    </lineage>
</organism>
<keyword evidence="7" id="KW-1185">Reference proteome</keyword>
<name>A0AAD7K3K0_9AGAR</name>
<dbReference type="InterPro" id="IPR007219">
    <property type="entry name" value="XnlR_reg_dom"/>
</dbReference>
<dbReference type="InterPro" id="IPR036864">
    <property type="entry name" value="Zn2-C6_fun-type_DNA-bd_sf"/>
</dbReference>
<dbReference type="Gene3D" id="4.10.240.10">
    <property type="entry name" value="Zn(2)-C6 fungal-type DNA-binding domain"/>
    <property type="match status" value="1"/>
</dbReference>
<dbReference type="GO" id="GO:0000981">
    <property type="term" value="F:DNA-binding transcription factor activity, RNA polymerase II-specific"/>
    <property type="evidence" value="ECO:0007669"/>
    <property type="project" value="InterPro"/>
</dbReference>
<comment type="caution">
    <text evidence="6">The sequence shown here is derived from an EMBL/GenBank/DDBJ whole genome shotgun (WGS) entry which is preliminary data.</text>
</comment>
<evidence type="ECO:0000256" key="3">
    <source>
        <dbReference type="ARBA" id="ARBA00023125"/>
    </source>
</evidence>
<dbReference type="Pfam" id="PF04082">
    <property type="entry name" value="Fungal_trans"/>
    <property type="match status" value="1"/>
</dbReference>
<dbReference type="GO" id="GO:0006351">
    <property type="term" value="P:DNA-templated transcription"/>
    <property type="evidence" value="ECO:0007669"/>
    <property type="project" value="InterPro"/>
</dbReference>
<dbReference type="PANTHER" id="PTHR46910">
    <property type="entry name" value="TRANSCRIPTION FACTOR PDR1"/>
    <property type="match status" value="1"/>
</dbReference>
<evidence type="ECO:0000313" key="6">
    <source>
        <dbReference type="EMBL" id="KAJ7776359.1"/>
    </source>
</evidence>
<evidence type="ECO:0000256" key="2">
    <source>
        <dbReference type="ARBA" id="ARBA00022723"/>
    </source>
</evidence>
<sequence>MERKTHAPTRISINKGRCEGGQRCIRCAKYDLACTYVEPAPPRNTSRVDGLSDSNDAQYVEILKLRLEAAEARLARQEATQTGLATRAIRSLAEPFPEAHPDDAGFLEIADSFQALSLDGVSRDPGFQGKSSAAMLVKAAVEVKPVNKPRTPPWNRPPPRRWTLKPWETEVHLTTRLPFFPDDSLLTLLVSCYFAKVNRFLPLLHRGIFEESLRRRLHIQDPSFGSVLLLVCALGSLYLTGAQNRSELGWQCYDQVQLCGQSLRQQPTLYDLQAYCLATQFLCSAASPRVAWRILGFGVRLMEDVGAHRRKARGKTISVEEELEKRAMWVLLVLDTFIGGTLGRSTALAPLEIDISLPSDCDDEYWDASSTALFGCLINLYRVLNFAQQSFYSTVASLRRAKDSTSFTDIVRELDIALDRCSSNIPPHLIWDPERLNPLFFDQSAALHCLYCYTRIIVWRPFIPAIRSQKMRPNPNALVICARAARSCIEVTQVYRQRSPDSVLPFSQNPIFSSAMVLLLDRWSNQDLAEHTNEESLLAVAVDIFKSQQKCWVSSGYYVGVLERLIALEDKPDLREDPNHAYSILDHPMSGVVDGIPIPSPDSGYQLHTLSASTDDLSGGRTATRTHRAEEEMHSTIVDASLPPPTQVAIPPVFVGDEEIVLRRRIPRVI</sequence>
<dbReference type="InterPro" id="IPR050987">
    <property type="entry name" value="AtrR-like"/>
</dbReference>
<evidence type="ECO:0000256" key="1">
    <source>
        <dbReference type="ARBA" id="ARBA00004123"/>
    </source>
</evidence>
<dbReference type="Proteomes" id="UP001215598">
    <property type="component" value="Unassembled WGS sequence"/>
</dbReference>
<keyword evidence="3" id="KW-0238">DNA-binding</keyword>
<dbReference type="PANTHER" id="PTHR46910:SF3">
    <property type="entry name" value="HALOTOLERANCE PROTEIN 9-RELATED"/>
    <property type="match status" value="1"/>
</dbReference>
<dbReference type="GO" id="GO:0003677">
    <property type="term" value="F:DNA binding"/>
    <property type="evidence" value="ECO:0007669"/>
    <property type="project" value="UniProtKB-KW"/>
</dbReference>
<dbReference type="SMART" id="SM00906">
    <property type="entry name" value="Fungal_trans"/>
    <property type="match status" value="1"/>
</dbReference>
<keyword evidence="4" id="KW-0539">Nucleus</keyword>
<comment type="subcellular location">
    <subcellularLocation>
        <location evidence="1">Nucleus</location>
    </subcellularLocation>
</comment>
<dbReference type="CDD" id="cd12148">
    <property type="entry name" value="fungal_TF_MHR"/>
    <property type="match status" value="1"/>
</dbReference>
<reference evidence="6" key="1">
    <citation type="submission" date="2023-03" db="EMBL/GenBank/DDBJ databases">
        <title>Massive genome expansion in bonnet fungi (Mycena s.s.) driven by repeated elements and novel gene families across ecological guilds.</title>
        <authorList>
            <consortium name="Lawrence Berkeley National Laboratory"/>
            <person name="Harder C.B."/>
            <person name="Miyauchi S."/>
            <person name="Viragh M."/>
            <person name="Kuo A."/>
            <person name="Thoen E."/>
            <person name="Andreopoulos B."/>
            <person name="Lu D."/>
            <person name="Skrede I."/>
            <person name="Drula E."/>
            <person name="Henrissat B."/>
            <person name="Morin E."/>
            <person name="Kohler A."/>
            <person name="Barry K."/>
            <person name="LaButti K."/>
            <person name="Morin E."/>
            <person name="Salamov A."/>
            <person name="Lipzen A."/>
            <person name="Mereny Z."/>
            <person name="Hegedus B."/>
            <person name="Baldrian P."/>
            <person name="Stursova M."/>
            <person name="Weitz H."/>
            <person name="Taylor A."/>
            <person name="Grigoriev I.V."/>
            <person name="Nagy L.G."/>
            <person name="Martin F."/>
            <person name="Kauserud H."/>
        </authorList>
    </citation>
    <scope>NUCLEOTIDE SEQUENCE</scope>
    <source>
        <strain evidence="6">CBHHK182m</strain>
    </source>
</reference>
<dbReference type="GO" id="GO:0008270">
    <property type="term" value="F:zinc ion binding"/>
    <property type="evidence" value="ECO:0007669"/>
    <property type="project" value="InterPro"/>
</dbReference>
<gene>
    <name evidence="6" type="ORF">B0H16DRAFT_1506519</name>
</gene>
<accession>A0AAD7K3K0</accession>
<evidence type="ECO:0000256" key="4">
    <source>
        <dbReference type="ARBA" id="ARBA00023242"/>
    </source>
</evidence>
<dbReference type="EMBL" id="JARKIB010000009">
    <property type="protein sequence ID" value="KAJ7776359.1"/>
    <property type="molecule type" value="Genomic_DNA"/>
</dbReference>
<feature type="domain" description="Xylanolytic transcriptional activator regulatory" evidence="5">
    <location>
        <begin position="291"/>
        <end position="364"/>
    </location>
</feature>